<keyword evidence="5" id="KW-0813">Transport</keyword>
<dbReference type="GO" id="GO:0005886">
    <property type="term" value="C:plasma membrane"/>
    <property type="evidence" value="ECO:0007669"/>
    <property type="project" value="UniProtKB-SubCell"/>
</dbReference>
<evidence type="ECO:0000256" key="3">
    <source>
        <dbReference type="ARBA" id="ARBA00022989"/>
    </source>
</evidence>
<keyword evidence="8" id="KW-1185">Reference proteome</keyword>
<dbReference type="GO" id="GO:0140359">
    <property type="term" value="F:ABC-type transporter activity"/>
    <property type="evidence" value="ECO:0007669"/>
    <property type="project" value="InterPro"/>
</dbReference>
<dbReference type="Pfam" id="PF01061">
    <property type="entry name" value="ABC2_membrane"/>
    <property type="match status" value="1"/>
</dbReference>
<organism evidence="7 8">
    <name type="scientific">Streptomyces afghaniensis 772</name>
    <dbReference type="NCBI Taxonomy" id="1283301"/>
    <lineage>
        <taxon>Bacteria</taxon>
        <taxon>Bacillati</taxon>
        <taxon>Actinomycetota</taxon>
        <taxon>Actinomycetes</taxon>
        <taxon>Kitasatosporales</taxon>
        <taxon>Streptomycetaceae</taxon>
        <taxon>Streptomyces</taxon>
    </lineage>
</organism>
<evidence type="ECO:0000313" key="7">
    <source>
        <dbReference type="EMBL" id="EPJ36532.1"/>
    </source>
</evidence>
<feature type="transmembrane region" description="Helical" evidence="5">
    <location>
        <begin position="21"/>
        <end position="43"/>
    </location>
</feature>
<keyword evidence="4 5" id="KW-0472">Membrane</keyword>
<accession>S4MSD7</accession>
<comment type="caution">
    <text evidence="5">Lacks conserved residue(s) required for the propagation of feature annotation.</text>
</comment>
<feature type="transmembrane region" description="Helical" evidence="5">
    <location>
        <begin position="55"/>
        <end position="77"/>
    </location>
</feature>
<feature type="transmembrane region" description="Helical" evidence="5">
    <location>
        <begin position="98"/>
        <end position="125"/>
    </location>
</feature>
<gene>
    <name evidence="7" type="ORF">STAFG_6411</name>
</gene>
<dbReference type="EMBL" id="AOPY01001558">
    <property type="protein sequence ID" value="EPJ36532.1"/>
    <property type="molecule type" value="Genomic_DNA"/>
</dbReference>
<evidence type="ECO:0000259" key="6">
    <source>
        <dbReference type="PROSITE" id="PS51012"/>
    </source>
</evidence>
<name>S4MSD7_9ACTN</name>
<comment type="caution">
    <text evidence="7">The sequence shown here is derived from an EMBL/GenBank/DDBJ whole genome shotgun (WGS) entry which is preliminary data.</text>
</comment>
<reference evidence="7 8" key="1">
    <citation type="submission" date="2013-02" db="EMBL/GenBank/DDBJ databases">
        <title>Draft Genome Sequence of Streptomyces afghaniensis, Which Produces Compounds of the Julimycin B-Complex.</title>
        <authorList>
            <person name="Gruening B.A."/>
            <person name="Praeg A."/>
            <person name="Erxleben A."/>
            <person name="Guenther S."/>
            <person name="Fiedler H.-P."/>
            <person name="Goodfellow M."/>
            <person name="Mueller M."/>
        </authorList>
    </citation>
    <scope>NUCLEOTIDE SEQUENCE [LARGE SCALE GENOMIC DNA]</scope>
    <source>
        <strain evidence="7 8">772</strain>
    </source>
</reference>
<evidence type="ECO:0000256" key="2">
    <source>
        <dbReference type="ARBA" id="ARBA00022692"/>
    </source>
</evidence>
<protein>
    <recommendedName>
        <fullName evidence="5">Transport permease protein</fullName>
    </recommendedName>
</protein>
<feature type="domain" description="ABC transmembrane type-2" evidence="6">
    <location>
        <begin position="22"/>
        <end position="244"/>
    </location>
</feature>
<dbReference type="InterPro" id="IPR051784">
    <property type="entry name" value="Nod_factor_ABC_transporter"/>
</dbReference>
<keyword evidence="3 5" id="KW-1133">Transmembrane helix</keyword>
<dbReference type="Proteomes" id="UP000015001">
    <property type="component" value="Unassembled WGS sequence"/>
</dbReference>
<dbReference type="PANTHER" id="PTHR43229">
    <property type="entry name" value="NODULATION PROTEIN J"/>
    <property type="match status" value="1"/>
</dbReference>
<dbReference type="PATRIC" id="fig|1283301.3.peg.6365"/>
<dbReference type="PANTHER" id="PTHR43229:SF2">
    <property type="entry name" value="NODULATION PROTEIN J"/>
    <property type="match status" value="1"/>
</dbReference>
<evidence type="ECO:0000256" key="1">
    <source>
        <dbReference type="ARBA" id="ARBA00004141"/>
    </source>
</evidence>
<dbReference type="HOGENOM" id="CLU_039483_2_0_11"/>
<sequence>MLAYDGTAMLGRQLLRMRNNPGLLILTQTMPVSMLLFFGYVFGSALAMPGEAYRSFLVPGLLVATAAGGIMTGMFQAAQDTHRGVTDRFRTLPMSRAAVPLGQAAADVVVTAAGTVPFLLVGLAVGWRVEGGLLEAVGAVALLMLFRFACVWAGIFLGLLTRNEEAAGQLGGATFLLPLLSSAYIPTSGLPGWLRTVAEWNPISAVATALRDLFGNAPVPDGAAWPVAHPVAGRCCGAPCCSGCSCRWPCVSTRTGSGEGAAGTPEPDDAPGHCRAGMRHRLGRAALGYTPGAAACRGDDGRRVRSVAPGAV</sequence>
<evidence type="ECO:0000256" key="5">
    <source>
        <dbReference type="RuleBase" id="RU361157"/>
    </source>
</evidence>
<feature type="transmembrane region" description="Helical" evidence="5">
    <location>
        <begin position="137"/>
        <end position="160"/>
    </location>
</feature>
<comment type="subcellular location">
    <subcellularLocation>
        <location evidence="5">Cell membrane</location>
        <topology evidence="5">Multi-pass membrane protein</topology>
    </subcellularLocation>
    <subcellularLocation>
        <location evidence="1">Membrane</location>
        <topology evidence="1">Multi-pass membrane protein</topology>
    </subcellularLocation>
</comment>
<dbReference type="AlphaFoldDB" id="S4MSD7"/>
<dbReference type="InterPro" id="IPR047817">
    <property type="entry name" value="ABC2_TM_bact-type"/>
</dbReference>
<keyword evidence="2 5" id="KW-0812">Transmembrane</keyword>
<keyword evidence="5" id="KW-1003">Cell membrane</keyword>
<proteinExistence type="inferred from homology"/>
<comment type="similarity">
    <text evidence="5">Belongs to the ABC-2 integral membrane protein family.</text>
</comment>
<evidence type="ECO:0000256" key="4">
    <source>
        <dbReference type="ARBA" id="ARBA00023136"/>
    </source>
</evidence>
<dbReference type="InterPro" id="IPR013525">
    <property type="entry name" value="ABC2_TM"/>
</dbReference>
<evidence type="ECO:0000313" key="8">
    <source>
        <dbReference type="Proteomes" id="UP000015001"/>
    </source>
</evidence>
<dbReference type="PROSITE" id="PS51012">
    <property type="entry name" value="ABC_TM2"/>
    <property type="match status" value="1"/>
</dbReference>